<reference evidence="8" key="1">
    <citation type="submission" date="2023-03" db="EMBL/GenBank/DDBJ databases">
        <title>Chromosome-scale reference genome and RAD-based genetic map of yellow starthistle (Centaurea solstitialis) reveal putative structural variation and QTLs associated with invader traits.</title>
        <authorList>
            <person name="Reatini B."/>
            <person name="Cang F.A."/>
            <person name="Jiang Q."/>
            <person name="Mckibben M.T.W."/>
            <person name="Barker M.S."/>
            <person name="Rieseberg L.H."/>
            <person name="Dlugosch K.M."/>
        </authorList>
    </citation>
    <scope>NUCLEOTIDE SEQUENCE</scope>
    <source>
        <strain evidence="8">CAN-66</strain>
        <tissue evidence="8">Leaf</tissue>
    </source>
</reference>
<accession>A0AA38TLC8</accession>
<name>A0AA38TLC8_9ASTR</name>
<dbReference type="FunFam" id="2.60.40.420:FF:000018">
    <property type="entry name" value="Lamin-like protein"/>
    <property type="match status" value="1"/>
</dbReference>
<dbReference type="EMBL" id="JARYMX010000002">
    <property type="protein sequence ID" value="KAJ9562149.1"/>
    <property type="molecule type" value="Genomic_DNA"/>
</dbReference>
<keyword evidence="6" id="KW-0472">Membrane</keyword>
<dbReference type="InterPro" id="IPR008972">
    <property type="entry name" value="Cupredoxin"/>
</dbReference>
<dbReference type="PANTHER" id="PTHR33021:SF547">
    <property type="entry name" value="OS03G0758500 PROTEIN"/>
    <property type="match status" value="1"/>
</dbReference>
<comment type="caution">
    <text evidence="8">The sequence shown here is derived from an EMBL/GenBank/DDBJ whole genome shotgun (WGS) entry which is preliminary data.</text>
</comment>
<evidence type="ECO:0000256" key="6">
    <source>
        <dbReference type="SAM" id="Phobius"/>
    </source>
</evidence>
<dbReference type="InterPro" id="IPR039391">
    <property type="entry name" value="Phytocyanin-like"/>
</dbReference>
<dbReference type="InterPro" id="IPR003245">
    <property type="entry name" value="Phytocyanin_dom"/>
</dbReference>
<proteinExistence type="inferred from homology"/>
<evidence type="ECO:0000313" key="8">
    <source>
        <dbReference type="EMBL" id="KAJ9562149.1"/>
    </source>
</evidence>
<keyword evidence="1" id="KW-0732">Signal</keyword>
<gene>
    <name evidence="8" type="ORF">OSB04_007309</name>
</gene>
<evidence type="ECO:0000256" key="2">
    <source>
        <dbReference type="ARBA" id="ARBA00023157"/>
    </source>
</evidence>
<keyword evidence="9" id="KW-1185">Reference proteome</keyword>
<comment type="function">
    <text evidence="5">May act as a carbohydrate transporter.</text>
</comment>
<protein>
    <recommendedName>
        <fullName evidence="7">Phytocyanin domain-containing protein</fullName>
    </recommendedName>
</protein>
<keyword evidence="6" id="KW-0812">Transmembrane</keyword>
<evidence type="ECO:0000256" key="4">
    <source>
        <dbReference type="ARBA" id="ARBA00035011"/>
    </source>
</evidence>
<comment type="similarity">
    <text evidence="4">Belongs to the early nodulin-like (ENODL) family.</text>
</comment>
<evidence type="ECO:0000313" key="9">
    <source>
        <dbReference type="Proteomes" id="UP001172457"/>
    </source>
</evidence>
<evidence type="ECO:0000256" key="5">
    <source>
        <dbReference type="ARBA" id="ARBA00037626"/>
    </source>
</evidence>
<dbReference type="GO" id="GO:0005886">
    <property type="term" value="C:plasma membrane"/>
    <property type="evidence" value="ECO:0007669"/>
    <property type="project" value="TreeGrafter"/>
</dbReference>
<feature type="transmembrane region" description="Helical" evidence="6">
    <location>
        <begin position="148"/>
        <end position="168"/>
    </location>
</feature>
<evidence type="ECO:0000256" key="3">
    <source>
        <dbReference type="ARBA" id="ARBA00023180"/>
    </source>
</evidence>
<evidence type="ECO:0000259" key="7">
    <source>
        <dbReference type="PROSITE" id="PS51485"/>
    </source>
</evidence>
<keyword evidence="3" id="KW-0325">Glycoprotein</keyword>
<dbReference type="GO" id="GO:0009055">
    <property type="term" value="F:electron transfer activity"/>
    <property type="evidence" value="ECO:0007669"/>
    <property type="project" value="InterPro"/>
</dbReference>
<dbReference type="AlphaFoldDB" id="A0AA38TLC8"/>
<dbReference type="SUPFAM" id="SSF49503">
    <property type="entry name" value="Cupredoxins"/>
    <property type="match status" value="1"/>
</dbReference>
<dbReference type="PANTHER" id="PTHR33021">
    <property type="entry name" value="BLUE COPPER PROTEIN"/>
    <property type="match status" value="1"/>
</dbReference>
<dbReference type="Proteomes" id="UP001172457">
    <property type="component" value="Chromosome 2"/>
</dbReference>
<dbReference type="Gene3D" id="2.60.40.420">
    <property type="entry name" value="Cupredoxins - blue copper proteins"/>
    <property type="match status" value="1"/>
</dbReference>
<sequence>MNRSVRRRTVLLVAAFLAAAAMMFTCVMCRKPVRHTVGGKDMWKPNFNYTDWSREETFYTGDWLYFVYDKHMFNVLEVNETSYTNCNDQGFISNITGGAGRDVFELAKPKPYYFLTSGGYCYGGMKLAVNVVEFVPAPEPSPAKSGSFAINPPIISSIMIVVAWAVFIKNQ</sequence>
<keyword evidence="6" id="KW-1133">Transmembrane helix</keyword>
<dbReference type="Pfam" id="PF02298">
    <property type="entry name" value="Cu_bind_like"/>
    <property type="match status" value="1"/>
</dbReference>
<organism evidence="8 9">
    <name type="scientific">Centaurea solstitialis</name>
    <name type="common">yellow star-thistle</name>
    <dbReference type="NCBI Taxonomy" id="347529"/>
    <lineage>
        <taxon>Eukaryota</taxon>
        <taxon>Viridiplantae</taxon>
        <taxon>Streptophyta</taxon>
        <taxon>Embryophyta</taxon>
        <taxon>Tracheophyta</taxon>
        <taxon>Spermatophyta</taxon>
        <taxon>Magnoliopsida</taxon>
        <taxon>eudicotyledons</taxon>
        <taxon>Gunneridae</taxon>
        <taxon>Pentapetalae</taxon>
        <taxon>asterids</taxon>
        <taxon>campanulids</taxon>
        <taxon>Asterales</taxon>
        <taxon>Asteraceae</taxon>
        <taxon>Carduoideae</taxon>
        <taxon>Cardueae</taxon>
        <taxon>Centaureinae</taxon>
        <taxon>Centaurea</taxon>
    </lineage>
</organism>
<feature type="domain" description="Phytocyanin" evidence="7">
    <location>
        <begin position="33"/>
        <end position="133"/>
    </location>
</feature>
<keyword evidence="2" id="KW-1015">Disulfide bond</keyword>
<dbReference type="PROSITE" id="PS51485">
    <property type="entry name" value="PHYTOCYANIN"/>
    <property type="match status" value="1"/>
</dbReference>
<evidence type="ECO:0000256" key="1">
    <source>
        <dbReference type="ARBA" id="ARBA00022729"/>
    </source>
</evidence>